<evidence type="ECO:0000313" key="2">
    <source>
        <dbReference type="Proteomes" id="UP001501788"/>
    </source>
</evidence>
<dbReference type="EMBL" id="BAABEX010000001">
    <property type="protein sequence ID" value="GAA4417518.1"/>
    <property type="molecule type" value="Genomic_DNA"/>
</dbReference>
<comment type="caution">
    <text evidence="1">The sequence shown here is derived from an EMBL/GenBank/DDBJ whole genome shotgun (WGS) entry which is preliminary data.</text>
</comment>
<gene>
    <name evidence="1" type="ORF">GCM10023090_01230</name>
</gene>
<proteinExistence type="predicted"/>
<dbReference type="Proteomes" id="UP001501788">
    <property type="component" value="Unassembled WGS sequence"/>
</dbReference>
<organism evidence="1 2">
    <name type="scientific">Acidovorax lacteus</name>
    <dbReference type="NCBI Taxonomy" id="1924988"/>
    <lineage>
        <taxon>Bacteria</taxon>
        <taxon>Pseudomonadati</taxon>
        <taxon>Pseudomonadota</taxon>
        <taxon>Betaproteobacteria</taxon>
        <taxon>Burkholderiales</taxon>
        <taxon>Comamonadaceae</taxon>
        <taxon>Acidovorax</taxon>
    </lineage>
</organism>
<dbReference type="RefSeq" id="WP_345060177.1">
    <property type="nucleotide sequence ID" value="NZ_BAABEX010000001.1"/>
</dbReference>
<reference evidence="2" key="1">
    <citation type="journal article" date="2019" name="Int. J. Syst. Evol. Microbiol.">
        <title>The Global Catalogue of Microorganisms (GCM) 10K type strain sequencing project: providing services to taxonomists for standard genome sequencing and annotation.</title>
        <authorList>
            <consortium name="The Broad Institute Genomics Platform"/>
            <consortium name="The Broad Institute Genome Sequencing Center for Infectious Disease"/>
            <person name="Wu L."/>
            <person name="Ma J."/>
        </authorList>
    </citation>
    <scope>NUCLEOTIDE SEQUENCE [LARGE SCALE GENOMIC DNA]</scope>
    <source>
        <strain evidence="2">JCM 31890</strain>
    </source>
</reference>
<evidence type="ECO:0008006" key="3">
    <source>
        <dbReference type="Google" id="ProtNLM"/>
    </source>
</evidence>
<evidence type="ECO:0000313" key="1">
    <source>
        <dbReference type="EMBL" id="GAA4417518.1"/>
    </source>
</evidence>
<keyword evidence="2" id="KW-1185">Reference proteome</keyword>
<protein>
    <recommendedName>
        <fullName evidence="3">Flagellar protein FlgN</fullName>
    </recommendedName>
</protein>
<sequence>MTLHDILSTVEQHVAKAGDSLVAGDVHALETASTALRDVAQHLAPHLAALHDALATDALLRQRWQALSLRLAAVRDGLARLSVLADRQVTALVPEARRDPTYGQSIGSRAPSAAARLYRAAG</sequence>
<name>A0ABP8KXE8_9BURK</name>
<accession>A0ABP8KXE8</accession>